<protein>
    <recommendedName>
        <fullName evidence="3">DUF3467 domain-containing protein</fullName>
    </recommendedName>
</protein>
<dbReference type="RefSeq" id="WP_062420700.1">
    <property type="nucleotide sequence ID" value="NZ_BBYA01000003.1"/>
</dbReference>
<evidence type="ECO:0000313" key="2">
    <source>
        <dbReference type="Proteomes" id="UP000050430"/>
    </source>
</evidence>
<proteinExistence type="predicted"/>
<comment type="caution">
    <text evidence="1">The sequence shown here is derived from an EMBL/GenBank/DDBJ whole genome shotgun (WGS) entry which is preliminary data.</text>
</comment>
<sequence>MEEHRPIFYANSVQAASNIFDVTLTLRSQSPQVDSVGDISEINGQPAIVVNDEQLVQMSPQHAKAFAIVLVESIKNYEKSYGVKLPIPPELQEKWDSIIK</sequence>
<evidence type="ECO:0000313" key="1">
    <source>
        <dbReference type="EMBL" id="KPL75096.1"/>
    </source>
</evidence>
<dbReference type="InterPro" id="IPR021857">
    <property type="entry name" value="DUF3467"/>
</dbReference>
<name>A0A0P6XHY8_9CHLR</name>
<keyword evidence="2" id="KW-1185">Reference proteome</keyword>
<reference evidence="1 2" key="1">
    <citation type="submission" date="2015-07" db="EMBL/GenBank/DDBJ databases">
        <title>Genome sequence of Leptolinea tardivitalis DSM 16556.</title>
        <authorList>
            <person name="Hemp J."/>
            <person name="Ward L.M."/>
            <person name="Pace L.A."/>
            <person name="Fischer W.W."/>
        </authorList>
    </citation>
    <scope>NUCLEOTIDE SEQUENCE [LARGE SCALE GENOMIC DNA]</scope>
    <source>
        <strain evidence="1 2">YMTK-2</strain>
    </source>
</reference>
<dbReference type="EMBL" id="LGCK01000001">
    <property type="protein sequence ID" value="KPL75096.1"/>
    <property type="molecule type" value="Genomic_DNA"/>
</dbReference>
<organism evidence="1 2">
    <name type="scientific">Leptolinea tardivitalis</name>
    <dbReference type="NCBI Taxonomy" id="229920"/>
    <lineage>
        <taxon>Bacteria</taxon>
        <taxon>Bacillati</taxon>
        <taxon>Chloroflexota</taxon>
        <taxon>Anaerolineae</taxon>
        <taxon>Anaerolineales</taxon>
        <taxon>Anaerolineaceae</taxon>
        <taxon>Leptolinea</taxon>
    </lineage>
</organism>
<dbReference type="STRING" id="229920.ADM99_00265"/>
<dbReference type="Proteomes" id="UP000050430">
    <property type="component" value="Unassembled WGS sequence"/>
</dbReference>
<dbReference type="Pfam" id="PF11950">
    <property type="entry name" value="DUF3467"/>
    <property type="match status" value="1"/>
</dbReference>
<dbReference type="AlphaFoldDB" id="A0A0P6XHY8"/>
<gene>
    <name evidence="1" type="ORF">ADM99_00265</name>
</gene>
<accession>A0A0P6XHY8</accession>
<evidence type="ECO:0008006" key="3">
    <source>
        <dbReference type="Google" id="ProtNLM"/>
    </source>
</evidence>